<organism evidence="2 3">
    <name type="scientific">Candidatus Reconcilbacillus cellulovorans</name>
    <dbReference type="NCBI Taxonomy" id="1906605"/>
    <lineage>
        <taxon>Bacteria</taxon>
        <taxon>Bacillati</taxon>
        <taxon>Bacillota</taxon>
        <taxon>Bacilli</taxon>
        <taxon>Bacillales</taxon>
        <taxon>Paenibacillaceae</taxon>
        <taxon>Candidatus Reconcilbacillus</taxon>
    </lineage>
</organism>
<feature type="domain" description="Scaffold protein Nfu/NifU N-terminal" evidence="1">
    <location>
        <begin position="4"/>
        <end position="87"/>
    </location>
</feature>
<evidence type="ECO:0000259" key="1">
    <source>
        <dbReference type="SMART" id="SM00932"/>
    </source>
</evidence>
<dbReference type="SMART" id="SM00567">
    <property type="entry name" value="EZ_HEAT"/>
    <property type="match status" value="4"/>
</dbReference>
<dbReference type="Gene3D" id="3.30.1370.70">
    <property type="entry name" value="Scaffold protein Nfu/NifU, N-terminal domain"/>
    <property type="match status" value="1"/>
</dbReference>
<dbReference type="InterPro" id="IPR014824">
    <property type="entry name" value="Nfu/NifU_N"/>
</dbReference>
<dbReference type="Pfam" id="PF08712">
    <property type="entry name" value="Nfu_N"/>
    <property type="match status" value="1"/>
</dbReference>
<sequence>MRLLSIEPTPSPHTMKLNVDETLPAGVRHTYTPDRKDAAPPLIRRILAIPGVKAVFRTADFLAVDRVPSGDWEEILTHIRDIFGATDVAAPDAAHGDDTAENFGEVQVFVQVFRGIPIQVRARIGDREARAGLPERFAAAVDRATRASPTLLKERRLEPWGVRYGDPEAIAREVAEEIDAAYDDDRLAELVERAARHTPEEAVRDEGSELFAPPRASAEDVEQAFKSADWKTRYAALLRWKPTPERFDLLERAIRDEHTSVRRLAAVYLSELRTPEAMRLLFEALKDPSAAVRRTVGDALSDWGDPAATGPMAEALRDPNKLVRWRAARFMYEVGDDSALEALRAAEAVEPEFEVRLQMRMAIERIERGEEASGTVWQQMTRQRKGDRS</sequence>
<protein>
    <submittedName>
        <fullName evidence="2">Virulence factor</fullName>
    </submittedName>
</protein>
<name>A0A2A6E136_9BACL</name>
<dbReference type="Pfam" id="PF13769">
    <property type="entry name" value="Virulence_fact"/>
    <property type="match status" value="1"/>
</dbReference>
<dbReference type="EMBL" id="MOXJ01000014">
    <property type="protein sequence ID" value="PDO10519.1"/>
    <property type="molecule type" value="Genomic_DNA"/>
</dbReference>
<dbReference type="SMART" id="SM00932">
    <property type="entry name" value="Nfu_N"/>
    <property type="match status" value="1"/>
</dbReference>
<dbReference type="InterPro" id="IPR011989">
    <property type="entry name" value="ARM-like"/>
</dbReference>
<comment type="caution">
    <text evidence="2">The sequence shown here is derived from an EMBL/GenBank/DDBJ whole genome shotgun (WGS) entry which is preliminary data.</text>
</comment>
<dbReference type="Proteomes" id="UP000243688">
    <property type="component" value="Unassembled WGS sequence"/>
</dbReference>
<dbReference type="PANTHER" id="PTHR12697:SF37">
    <property type="entry name" value="CONSERVED VIRULENCE FACTOR C"/>
    <property type="match status" value="1"/>
</dbReference>
<dbReference type="SUPFAM" id="SSF110836">
    <property type="entry name" value="Hypothetical protein SAV1430"/>
    <property type="match status" value="1"/>
</dbReference>
<dbReference type="GO" id="GO:0016491">
    <property type="term" value="F:oxidoreductase activity"/>
    <property type="evidence" value="ECO:0007669"/>
    <property type="project" value="TreeGrafter"/>
</dbReference>
<proteinExistence type="predicted"/>
<reference evidence="2 3" key="1">
    <citation type="submission" date="2016-12" db="EMBL/GenBank/DDBJ databases">
        <title>Candidatus Reconcilibacillus cellulovorans genome.</title>
        <authorList>
            <person name="Kolinko S."/>
            <person name="Wu Y.-W."/>
            <person name="Tachea F."/>
            <person name="Denzel E."/>
            <person name="Hiras J."/>
            <person name="Baecker N."/>
            <person name="Chan L.J."/>
            <person name="Eichorst S.A."/>
            <person name="Frey D."/>
            <person name="Adams P.D."/>
            <person name="Pray T."/>
            <person name="Tanjore D."/>
            <person name="Petzold C.J."/>
            <person name="Gladden J.M."/>
            <person name="Simmons B.A."/>
            <person name="Singer S.W."/>
        </authorList>
    </citation>
    <scope>NUCLEOTIDE SEQUENCE [LARGE SCALE GENOMIC DNA]</scope>
    <source>
        <strain evidence="2">JTherm</strain>
    </source>
</reference>
<evidence type="ECO:0000313" key="2">
    <source>
        <dbReference type="EMBL" id="PDO10519.1"/>
    </source>
</evidence>
<dbReference type="InterPro" id="IPR036498">
    <property type="entry name" value="Nfu/NifU_N_sf"/>
</dbReference>
<dbReference type="Gene3D" id="1.25.10.10">
    <property type="entry name" value="Leucine-rich Repeat Variant"/>
    <property type="match status" value="1"/>
</dbReference>
<accession>A0A2A6E136</accession>
<dbReference type="PANTHER" id="PTHR12697">
    <property type="entry name" value="PBS LYASE HEAT-LIKE PROTEIN"/>
    <property type="match status" value="1"/>
</dbReference>
<dbReference type="InterPro" id="IPR004155">
    <property type="entry name" value="PBS_lyase_HEAT"/>
</dbReference>
<evidence type="ECO:0000313" key="3">
    <source>
        <dbReference type="Proteomes" id="UP000243688"/>
    </source>
</evidence>
<gene>
    <name evidence="2" type="ORF">BLM47_07065</name>
</gene>
<dbReference type="Pfam" id="PF13646">
    <property type="entry name" value="HEAT_2"/>
    <property type="match status" value="1"/>
</dbReference>
<dbReference type="SUPFAM" id="SSF48371">
    <property type="entry name" value="ARM repeat"/>
    <property type="match status" value="1"/>
</dbReference>
<dbReference type="InterPro" id="IPR025989">
    <property type="entry name" value="Virulence_F_dom"/>
</dbReference>
<dbReference type="AlphaFoldDB" id="A0A2A6E136"/>
<dbReference type="InterPro" id="IPR016024">
    <property type="entry name" value="ARM-type_fold"/>
</dbReference>